<proteinExistence type="predicted"/>
<evidence type="ECO:0000313" key="1">
    <source>
        <dbReference type="EMBL" id="QIZ31128.1"/>
    </source>
</evidence>
<gene>
    <name evidence="1" type="ORF">orf00108</name>
</gene>
<sequence length="927" mass="94814">MSQTNVQTFSGDVEITGGLSVTGTVISTVGTDKVQLTTTSASETDYIPVSKGATGAQALYTDSNLTYNPSTNQIAANLSGNVTGNVSGNLTGNVSGNIAGSADTVAFTARNASANTDYIAFVDTATAGDKALFTDSNLTYNSSTNTIGANLSGNVTGNLTGNVTGNVSGNIAGSADTVAFTVRNSNTTDYIAFVDTNTAGDKALYVDSNLTYNSSTNQIGANLSGNVTGNVTGSLTGNVTGNVSGSAASATNASSAASADTVAFTARNATDDTDYIAFVNTATAGDKALHTDSNLTYNSSTNQIAANLSGNVTGSLTGNVTGNVSGSAASATNASSAASADLVAFTARNATDDTDYIAFVNTATAGDKALYTDSNLTYNSSTNQIAANLSGNVTGSLTGNVTGNVSGTAGSAGSATNASAVAFTVRNSNTTDYIAFVDTNVADNKALYVDSNLTYNSSTNQIGANLSGNVSGTNVSATTLHYPTQTIQPVLNGGGTVTYNGSSYILWSQRVIAIPIESNEMGASGYIDIETPVSGTITYFSGTTGSTTATCTAAGVPMGAWQALYYVVTPGQASGTDQTRFRLVSYQNSSWNPDSNWILICVRNGDGQQLKWLPGQTILAPGQSYDSATRGTYGAVFADSATSATRLTTARTIGGVSFNGTANINLPGVNTDGTQNTTGSAATLTTSRTIGGVSFDGSANIDLPGVNTDGTQNTTGSAATLTTSRTIGGVSFDGSANIDLPGVNTDGTQNTSGSAATLTTSRTINGESFDGSSDIIVEPYISNDDTGDANCPIVFTQNTTAGYKRLYEDSALFFDNTNNKLYCPTFDGNISGNQSGGSVSATDITYSGTITSPSGSSRDKIRVWNNAAYTIGMQDNITFGSIANDYAMTFQMNNADNRGFWWGDKLTQPRKVQWLYQHEVGSMLPSA</sequence>
<protein>
    <submittedName>
        <fullName evidence="1">Uncharacterized protein</fullName>
    </submittedName>
</protein>
<name>A0A6H1QU79_9PHYC</name>
<reference evidence="1" key="1">
    <citation type="journal article" date="2020" name="Sci. Adv.">
        <title>Virus-host coexistence in phytoplankton through the genomic lens.</title>
        <authorList>
            <person name="Yau S."/>
            <person name="Krasovec M."/>
            <person name="Benites L.F."/>
            <person name="Rombauts S."/>
            <person name="Groussin M."/>
            <person name="Vancaester E."/>
            <person name="Aury J.M."/>
            <person name="Derelle E."/>
            <person name="Desdevises Y."/>
            <person name="Escande M.L."/>
            <person name="Grimsley N."/>
            <person name="Guy J."/>
            <person name="Moreau H."/>
            <person name="Sanchez-Brosseau S."/>
            <person name="van de Peer Y."/>
            <person name="Vandepoele K."/>
            <person name="Gourbiere S."/>
            <person name="Piganeau G."/>
        </authorList>
    </citation>
    <scope>NUCLEOTIDE SEQUENCE</scope>
    <source>
        <strain evidence="1">OmV2</strain>
    </source>
</reference>
<accession>A0A6H1QU79</accession>
<dbReference type="EMBL" id="MN688676">
    <property type="protein sequence ID" value="QIZ31128.1"/>
    <property type="molecule type" value="Genomic_DNA"/>
</dbReference>
<organism evidence="1">
    <name type="scientific">Ostreococcus mediterraneus virus 2</name>
    <dbReference type="NCBI Taxonomy" id="2726183"/>
    <lineage>
        <taxon>Viruses</taxon>
        <taxon>Varidnaviria</taxon>
        <taxon>Bamfordvirae</taxon>
        <taxon>Nucleocytoviricota</taxon>
        <taxon>Megaviricetes</taxon>
        <taxon>Algavirales</taxon>
        <taxon>Phycodnaviridae</taxon>
        <taxon>Prasinovirus</taxon>
    </lineage>
</organism>